<comment type="caution">
    <text evidence="1">The sequence shown here is derived from an EMBL/GenBank/DDBJ whole genome shotgun (WGS) entry which is preliminary data.</text>
</comment>
<organism evidence="1 2">
    <name type="scientific">Emericellopsis atlantica</name>
    <dbReference type="NCBI Taxonomy" id="2614577"/>
    <lineage>
        <taxon>Eukaryota</taxon>
        <taxon>Fungi</taxon>
        <taxon>Dikarya</taxon>
        <taxon>Ascomycota</taxon>
        <taxon>Pezizomycotina</taxon>
        <taxon>Sordariomycetes</taxon>
        <taxon>Hypocreomycetidae</taxon>
        <taxon>Hypocreales</taxon>
        <taxon>Bionectriaceae</taxon>
        <taxon>Emericellopsis</taxon>
    </lineage>
</organism>
<dbReference type="AlphaFoldDB" id="A0A9P7ZC46"/>
<protein>
    <submittedName>
        <fullName evidence="1">Uncharacterized protein</fullName>
    </submittedName>
</protein>
<evidence type="ECO:0000313" key="2">
    <source>
        <dbReference type="Proteomes" id="UP000887229"/>
    </source>
</evidence>
<reference evidence="1" key="1">
    <citation type="journal article" date="2021" name="IMA Fungus">
        <title>Genomic characterization of three marine fungi, including Emericellopsis atlantica sp. nov. with signatures of a generalist lifestyle and marine biomass degradation.</title>
        <authorList>
            <person name="Hagestad O.C."/>
            <person name="Hou L."/>
            <person name="Andersen J.H."/>
            <person name="Hansen E.H."/>
            <person name="Altermark B."/>
            <person name="Li C."/>
            <person name="Kuhnert E."/>
            <person name="Cox R.J."/>
            <person name="Crous P.W."/>
            <person name="Spatafora J.W."/>
            <person name="Lail K."/>
            <person name="Amirebrahimi M."/>
            <person name="Lipzen A."/>
            <person name="Pangilinan J."/>
            <person name="Andreopoulos W."/>
            <person name="Hayes R.D."/>
            <person name="Ng V."/>
            <person name="Grigoriev I.V."/>
            <person name="Jackson S.A."/>
            <person name="Sutton T.D.S."/>
            <person name="Dobson A.D.W."/>
            <person name="Rama T."/>
        </authorList>
    </citation>
    <scope>NUCLEOTIDE SEQUENCE</scope>
    <source>
        <strain evidence="1">TS7</strain>
    </source>
</reference>
<gene>
    <name evidence="1" type="ORF">F5Z01DRAFT_699084</name>
</gene>
<proteinExistence type="predicted"/>
<evidence type="ECO:0000313" key="1">
    <source>
        <dbReference type="EMBL" id="KAG9249369.1"/>
    </source>
</evidence>
<dbReference type="Proteomes" id="UP000887229">
    <property type="component" value="Unassembled WGS sequence"/>
</dbReference>
<name>A0A9P7ZC46_9HYPO</name>
<accession>A0A9P7ZC46</accession>
<dbReference type="RefSeq" id="XP_046113293.1">
    <property type="nucleotide sequence ID" value="XM_046266371.1"/>
</dbReference>
<sequence length="225" mass="25577">MPSINHKATSGSENSESSWDVYLILDSDLSYLNDHGKLRGQLFPSNVKVSIVPVIFTETKRAHELERKIYLRAATQVERAYKDKGHGVWLGRRMRTLYHAPHVQVEIAIPREEIHVGWDCLQEPAEALLYYTVRCYGQAMSRKSRLLQLNAPGIWKMVCENLDLLSSNTTRLHAIARLLSVLGNHGLPEEPILDHTPSQNCQLLAFLLEVASKNPGKRFKVEEIL</sequence>
<keyword evidence="2" id="KW-1185">Reference proteome</keyword>
<dbReference type="GeneID" id="70297274"/>
<dbReference type="EMBL" id="MU251323">
    <property type="protein sequence ID" value="KAG9249369.1"/>
    <property type="molecule type" value="Genomic_DNA"/>
</dbReference>